<name>A0A9D4AER7_9ROSI</name>
<dbReference type="AlphaFoldDB" id="A0A9D4AER7"/>
<sequence>MSYGIHFCKTFSISSFYQSSSSFFRSPSSSVHLILLHSFSFFCSSSSYPRISSLLRLLFRLLSSFSGKSRFLFAGSSLGLSQGNENPSTVAVN</sequence>
<organism evidence="1 2">
    <name type="scientific">Gossypium stocksii</name>
    <dbReference type="NCBI Taxonomy" id="47602"/>
    <lineage>
        <taxon>Eukaryota</taxon>
        <taxon>Viridiplantae</taxon>
        <taxon>Streptophyta</taxon>
        <taxon>Embryophyta</taxon>
        <taxon>Tracheophyta</taxon>
        <taxon>Spermatophyta</taxon>
        <taxon>Magnoliopsida</taxon>
        <taxon>eudicotyledons</taxon>
        <taxon>Gunneridae</taxon>
        <taxon>Pentapetalae</taxon>
        <taxon>rosids</taxon>
        <taxon>malvids</taxon>
        <taxon>Malvales</taxon>
        <taxon>Malvaceae</taxon>
        <taxon>Malvoideae</taxon>
        <taxon>Gossypium</taxon>
    </lineage>
</organism>
<dbReference type="EMBL" id="JAIQCV010000004">
    <property type="protein sequence ID" value="KAH1109050.1"/>
    <property type="molecule type" value="Genomic_DNA"/>
</dbReference>
<evidence type="ECO:0000313" key="2">
    <source>
        <dbReference type="Proteomes" id="UP000828251"/>
    </source>
</evidence>
<keyword evidence="2" id="KW-1185">Reference proteome</keyword>
<proteinExistence type="predicted"/>
<protein>
    <submittedName>
        <fullName evidence="1">Uncharacterized protein</fullName>
    </submittedName>
</protein>
<gene>
    <name evidence="1" type="ORF">J1N35_012818</name>
</gene>
<comment type="caution">
    <text evidence="1">The sequence shown here is derived from an EMBL/GenBank/DDBJ whole genome shotgun (WGS) entry which is preliminary data.</text>
</comment>
<reference evidence="1 2" key="1">
    <citation type="journal article" date="2021" name="Plant Biotechnol. J.">
        <title>Multi-omics assisted identification of the key and species-specific regulatory components of drought-tolerant mechanisms in Gossypium stocksii.</title>
        <authorList>
            <person name="Yu D."/>
            <person name="Ke L."/>
            <person name="Zhang D."/>
            <person name="Wu Y."/>
            <person name="Sun Y."/>
            <person name="Mei J."/>
            <person name="Sun J."/>
            <person name="Sun Y."/>
        </authorList>
    </citation>
    <scope>NUCLEOTIDE SEQUENCE [LARGE SCALE GENOMIC DNA]</scope>
    <source>
        <strain evidence="2">cv. E1</strain>
        <tissue evidence="1">Leaf</tissue>
    </source>
</reference>
<dbReference type="Proteomes" id="UP000828251">
    <property type="component" value="Unassembled WGS sequence"/>
</dbReference>
<evidence type="ECO:0000313" key="1">
    <source>
        <dbReference type="EMBL" id="KAH1109050.1"/>
    </source>
</evidence>
<accession>A0A9D4AER7</accession>